<evidence type="ECO:0000256" key="6">
    <source>
        <dbReference type="SAM" id="Phobius"/>
    </source>
</evidence>
<keyword evidence="5 6" id="KW-0472">Membrane</keyword>
<evidence type="ECO:0000256" key="5">
    <source>
        <dbReference type="ARBA" id="ARBA00023136"/>
    </source>
</evidence>
<dbReference type="GO" id="GO:0015171">
    <property type="term" value="F:amino acid transmembrane transporter activity"/>
    <property type="evidence" value="ECO:0007669"/>
    <property type="project" value="TreeGrafter"/>
</dbReference>
<dbReference type="EMBL" id="BMYJ01000010">
    <property type="protein sequence ID" value="GHC63873.1"/>
    <property type="molecule type" value="Genomic_DNA"/>
</dbReference>
<comment type="subcellular location">
    <subcellularLocation>
        <location evidence="1">Cell membrane</location>
        <topology evidence="1">Multi-pass membrane protein</topology>
    </subcellularLocation>
</comment>
<protein>
    <submittedName>
        <fullName evidence="7">Threonine transporter RhtB</fullName>
    </submittedName>
</protein>
<dbReference type="InterPro" id="IPR001123">
    <property type="entry name" value="LeuE-type"/>
</dbReference>
<feature type="transmembrane region" description="Helical" evidence="6">
    <location>
        <begin position="180"/>
        <end position="198"/>
    </location>
</feature>
<proteinExistence type="predicted"/>
<evidence type="ECO:0000256" key="2">
    <source>
        <dbReference type="ARBA" id="ARBA00022475"/>
    </source>
</evidence>
<feature type="transmembrane region" description="Helical" evidence="6">
    <location>
        <begin position="148"/>
        <end position="173"/>
    </location>
</feature>
<evidence type="ECO:0000256" key="4">
    <source>
        <dbReference type="ARBA" id="ARBA00022989"/>
    </source>
</evidence>
<name>A0A918TV37_9RHOB</name>
<feature type="transmembrane region" description="Helical" evidence="6">
    <location>
        <begin position="40"/>
        <end position="65"/>
    </location>
</feature>
<evidence type="ECO:0000313" key="7">
    <source>
        <dbReference type="EMBL" id="GHC63873.1"/>
    </source>
</evidence>
<dbReference type="PANTHER" id="PTHR30086:SF20">
    <property type="entry name" value="ARGININE EXPORTER PROTEIN ARGO-RELATED"/>
    <property type="match status" value="1"/>
</dbReference>
<keyword evidence="8" id="KW-1185">Reference proteome</keyword>
<keyword evidence="2" id="KW-1003">Cell membrane</keyword>
<accession>A0A918TV37</accession>
<dbReference type="PANTHER" id="PTHR30086">
    <property type="entry name" value="ARGININE EXPORTER PROTEIN ARGO"/>
    <property type="match status" value="1"/>
</dbReference>
<dbReference type="Pfam" id="PF01810">
    <property type="entry name" value="LysE"/>
    <property type="match status" value="1"/>
</dbReference>
<comment type="caution">
    <text evidence="7">The sequence shown here is derived from an EMBL/GenBank/DDBJ whole genome shotgun (WGS) entry which is preliminary data.</text>
</comment>
<gene>
    <name evidence="7" type="ORF">GCM10007315_30350</name>
</gene>
<sequence length="200" mass="20769">MSAVASFALTALIVELTPGPNMAWLALVSASEGRRPGYAAVVGVALGLAVVGLLSGLGLAALIAGYPPAYQALRWGGVAYLLYLAWDGWRDAGADDNGPAPGSPLGVWFRRGLITNLLNPKAAVFYIAVLPEFLPPEASTPDVLTLSALYVAVATAIHALIVTAAGSAHALLADPARERLIRRVLSLALAAVAFWLFLKT</sequence>
<dbReference type="GO" id="GO:0005886">
    <property type="term" value="C:plasma membrane"/>
    <property type="evidence" value="ECO:0007669"/>
    <property type="project" value="UniProtKB-SubCell"/>
</dbReference>
<reference evidence="7" key="1">
    <citation type="journal article" date="2014" name="Int. J. Syst. Evol. Microbiol.">
        <title>Complete genome sequence of Corynebacterium casei LMG S-19264T (=DSM 44701T), isolated from a smear-ripened cheese.</title>
        <authorList>
            <consortium name="US DOE Joint Genome Institute (JGI-PGF)"/>
            <person name="Walter F."/>
            <person name="Albersmeier A."/>
            <person name="Kalinowski J."/>
            <person name="Ruckert C."/>
        </authorList>
    </citation>
    <scope>NUCLEOTIDE SEQUENCE</scope>
    <source>
        <strain evidence="7">KCTC 23310</strain>
    </source>
</reference>
<dbReference type="PIRSF" id="PIRSF006324">
    <property type="entry name" value="LeuE"/>
    <property type="match status" value="1"/>
</dbReference>
<evidence type="ECO:0000256" key="3">
    <source>
        <dbReference type="ARBA" id="ARBA00022692"/>
    </source>
</evidence>
<organism evidence="7 8">
    <name type="scientific">Neogemmobacter tilapiae</name>
    <dbReference type="NCBI Taxonomy" id="875041"/>
    <lineage>
        <taxon>Bacteria</taxon>
        <taxon>Pseudomonadati</taxon>
        <taxon>Pseudomonadota</taxon>
        <taxon>Alphaproteobacteria</taxon>
        <taxon>Rhodobacterales</taxon>
        <taxon>Paracoccaceae</taxon>
        <taxon>Neogemmobacter</taxon>
    </lineage>
</organism>
<evidence type="ECO:0000313" key="8">
    <source>
        <dbReference type="Proteomes" id="UP000638981"/>
    </source>
</evidence>
<dbReference type="Proteomes" id="UP000638981">
    <property type="component" value="Unassembled WGS sequence"/>
</dbReference>
<evidence type="ECO:0000256" key="1">
    <source>
        <dbReference type="ARBA" id="ARBA00004651"/>
    </source>
</evidence>
<keyword evidence="3 6" id="KW-0812">Transmembrane</keyword>
<reference evidence="7" key="2">
    <citation type="submission" date="2020-09" db="EMBL/GenBank/DDBJ databases">
        <authorList>
            <person name="Sun Q."/>
            <person name="Kim S."/>
        </authorList>
    </citation>
    <scope>NUCLEOTIDE SEQUENCE</scope>
    <source>
        <strain evidence="7">KCTC 23310</strain>
    </source>
</reference>
<dbReference type="RefSeq" id="WP_189412625.1">
    <property type="nucleotide sequence ID" value="NZ_BMYJ01000010.1"/>
</dbReference>
<keyword evidence="4 6" id="KW-1133">Transmembrane helix</keyword>
<dbReference type="AlphaFoldDB" id="A0A918TV37"/>